<dbReference type="Pfam" id="PF00106">
    <property type="entry name" value="adh_short"/>
    <property type="match status" value="1"/>
</dbReference>
<dbReference type="SUPFAM" id="SSF51735">
    <property type="entry name" value="NAD(P)-binding Rossmann-fold domains"/>
    <property type="match status" value="1"/>
</dbReference>
<dbReference type="InterPro" id="IPR002347">
    <property type="entry name" value="SDR_fam"/>
</dbReference>
<protein>
    <submittedName>
        <fullName evidence="3">Short chain dehydrogenase</fullName>
    </submittedName>
</protein>
<dbReference type="Proteomes" id="UP000265663">
    <property type="component" value="Unassembled WGS sequence"/>
</dbReference>
<keyword evidence="4" id="KW-1185">Reference proteome</keyword>
<comment type="similarity">
    <text evidence="1">Belongs to the short-chain dehydrogenases/reductases (SDR) family.</text>
</comment>
<dbReference type="EMBL" id="KE747826">
    <property type="protein sequence ID" value="RMZ71311.1"/>
    <property type="molecule type" value="Genomic_DNA"/>
</dbReference>
<dbReference type="InterPro" id="IPR036291">
    <property type="entry name" value="NAD(P)-bd_dom_sf"/>
</dbReference>
<accession>A0A3M7M9W6</accession>
<reference evidence="3 4" key="1">
    <citation type="journal article" date="2014" name="PLoS ONE">
        <title>De novo Genome Assembly of the Fungal Plant Pathogen Pyrenophora semeniperda.</title>
        <authorList>
            <person name="Soliai M.M."/>
            <person name="Meyer S.E."/>
            <person name="Udall J.A."/>
            <person name="Elzinga D.E."/>
            <person name="Hermansen R.A."/>
            <person name="Bodily P.M."/>
            <person name="Hart A.A."/>
            <person name="Coleman C.E."/>
        </authorList>
    </citation>
    <scope>NUCLEOTIDE SEQUENCE [LARGE SCALE GENOMIC DNA]</scope>
    <source>
        <strain evidence="3 4">CCB06</strain>
        <tissue evidence="3">Mycelium</tissue>
    </source>
</reference>
<evidence type="ECO:0000313" key="4">
    <source>
        <dbReference type="Proteomes" id="UP000265663"/>
    </source>
</evidence>
<keyword evidence="2" id="KW-0560">Oxidoreductase</keyword>
<dbReference type="PANTHER" id="PTHR24320">
    <property type="entry name" value="RETINOL DEHYDROGENASE"/>
    <property type="match status" value="1"/>
</dbReference>
<dbReference type="Gene3D" id="3.40.50.720">
    <property type="entry name" value="NAD(P)-binding Rossmann-like Domain"/>
    <property type="match status" value="1"/>
</dbReference>
<proteinExistence type="inferred from homology"/>
<dbReference type="PANTHER" id="PTHR24320:SF274">
    <property type="entry name" value="CHAIN DEHYDROGENASE, PUTATIVE (AFU_ORTHOLOGUE AFUA_4G00440)-RELATED"/>
    <property type="match status" value="1"/>
</dbReference>
<dbReference type="GO" id="GO:0016491">
    <property type="term" value="F:oxidoreductase activity"/>
    <property type="evidence" value="ECO:0007669"/>
    <property type="project" value="UniProtKB-KW"/>
</dbReference>
<evidence type="ECO:0000256" key="1">
    <source>
        <dbReference type="ARBA" id="ARBA00006484"/>
    </source>
</evidence>
<name>A0A3M7M9W6_9PLEO</name>
<gene>
    <name evidence="3" type="ORF">GMOD_00005846</name>
</gene>
<dbReference type="AlphaFoldDB" id="A0A3M7M9W6"/>
<sequence length="258" mass="27925">MARFFITGSSDGLEAAAAKALIAKGHSVVLHARNDERAKDAKEAVPGAEAVVIGDLSSLAETKRLAEAVNKLGTFDCVIHNAAICMGPYQETVDGIPAIVAINAVAPYVLSMLITRPKRLVFVTSGMHEFGTSSLTDIFWKLRPAGMYEQFSAYGSSKFLLMLLQQAFARMWPDTVSTSIEPGHVPTKMGGPHGTDSMEAAVDLYLLFAEGEDEISKKSGSYFYVGRGEVPVFKAVEDVKDQDRLIEIFAEFTGVKPQ</sequence>
<dbReference type="PRINTS" id="PR00081">
    <property type="entry name" value="GDHRDH"/>
</dbReference>
<organism evidence="3 4">
    <name type="scientific">Pyrenophora seminiperda CCB06</name>
    <dbReference type="NCBI Taxonomy" id="1302712"/>
    <lineage>
        <taxon>Eukaryota</taxon>
        <taxon>Fungi</taxon>
        <taxon>Dikarya</taxon>
        <taxon>Ascomycota</taxon>
        <taxon>Pezizomycotina</taxon>
        <taxon>Dothideomycetes</taxon>
        <taxon>Pleosporomycetidae</taxon>
        <taxon>Pleosporales</taxon>
        <taxon>Pleosporineae</taxon>
        <taxon>Pleosporaceae</taxon>
        <taxon>Pyrenophora</taxon>
    </lineage>
</organism>
<evidence type="ECO:0000313" key="3">
    <source>
        <dbReference type="EMBL" id="RMZ71311.1"/>
    </source>
</evidence>
<evidence type="ECO:0000256" key="2">
    <source>
        <dbReference type="ARBA" id="ARBA00023002"/>
    </source>
</evidence>
<dbReference type="OrthoDB" id="191139at2759"/>